<dbReference type="KEGG" id="dpd:Deipe_1869"/>
<proteinExistence type="inferred from homology"/>
<evidence type="ECO:0000313" key="3">
    <source>
        <dbReference type="EMBL" id="AFZ67385.1"/>
    </source>
</evidence>
<evidence type="ECO:0000256" key="1">
    <source>
        <dbReference type="ARBA" id="ARBA00008791"/>
    </source>
</evidence>
<dbReference type="STRING" id="937777.Deipe_1869"/>
<gene>
    <name evidence="3" type="ordered locus">Deipe_1869</name>
</gene>
<feature type="domain" description="UspA" evidence="2">
    <location>
        <begin position="1"/>
        <end position="140"/>
    </location>
</feature>
<dbReference type="PATRIC" id="fig|937777.3.peg.1870"/>
<dbReference type="InterPro" id="IPR006016">
    <property type="entry name" value="UspA"/>
</dbReference>
<reference evidence="4" key="1">
    <citation type="submission" date="2012-03" db="EMBL/GenBank/DDBJ databases">
        <title>Complete sequence of chromosome of Deinococcus peraridilitoris DSM 19664.</title>
        <authorList>
            <person name="Lucas S."/>
            <person name="Copeland A."/>
            <person name="Lapidus A."/>
            <person name="Glavina del Rio T."/>
            <person name="Dalin E."/>
            <person name="Tice H."/>
            <person name="Bruce D."/>
            <person name="Goodwin L."/>
            <person name="Pitluck S."/>
            <person name="Peters L."/>
            <person name="Mikhailova N."/>
            <person name="Lu M."/>
            <person name="Kyrpides N."/>
            <person name="Mavromatis K."/>
            <person name="Ivanova N."/>
            <person name="Brettin T."/>
            <person name="Detter J.C."/>
            <person name="Han C."/>
            <person name="Larimer F."/>
            <person name="Land M."/>
            <person name="Hauser L."/>
            <person name="Markowitz V."/>
            <person name="Cheng J.-F."/>
            <person name="Hugenholtz P."/>
            <person name="Woyke T."/>
            <person name="Wu D."/>
            <person name="Pukall R."/>
            <person name="Steenblock K."/>
            <person name="Brambilla E."/>
            <person name="Klenk H.-P."/>
            <person name="Eisen J.A."/>
        </authorList>
    </citation>
    <scope>NUCLEOTIDE SEQUENCE [LARGE SCALE GENOMIC DNA]</scope>
    <source>
        <strain evidence="4">DSM 19664 / LMG 22246 / CIP 109416 / KR-200</strain>
    </source>
</reference>
<dbReference type="CDD" id="cd00293">
    <property type="entry name" value="USP-like"/>
    <property type="match status" value="1"/>
</dbReference>
<dbReference type="Gene3D" id="3.40.50.620">
    <property type="entry name" value="HUPs"/>
    <property type="match status" value="1"/>
</dbReference>
<protein>
    <submittedName>
        <fullName evidence="3">Universal stress protein UspA-like protein</fullName>
    </submittedName>
</protein>
<evidence type="ECO:0000313" key="4">
    <source>
        <dbReference type="Proteomes" id="UP000010467"/>
    </source>
</evidence>
<dbReference type="HOGENOM" id="CLU_049301_11_0_0"/>
<dbReference type="EMBL" id="CP003382">
    <property type="protein sequence ID" value="AFZ67385.1"/>
    <property type="molecule type" value="Genomic_DNA"/>
</dbReference>
<dbReference type="Pfam" id="PF00582">
    <property type="entry name" value="Usp"/>
    <property type="match status" value="1"/>
</dbReference>
<dbReference type="PANTHER" id="PTHR46268:SF6">
    <property type="entry name" value="UNIVERSAL STRESS PROTEIN UP12"/>
    <property type="match status" value="1"/>
</dbReference>
<dbReference type="InterPro" id="IPR014729">
    <property type="entry name" value="Rossmann-like_a/b/a_fold"/>
</dbReference>
<evidence type="ECO:0000259" key="2">
    <source>
        <dbReference type="Pfam" id="PF00582"/>
    </source>
</evidence>
<dbReference type="eggNOG" id="COG0589">
    <property type="taxonomic scope" value="Bacteria"/>
</dbReference>
<dbReference type="PANTHER" id="PTHR46268">
    <property type="entry name" value="STRESS RESPONSE PROTEIN NHAX"/>
    <property type="match status" value="1"/>
</dbReference>
<name>L0A2Z9_DEIPD</name>
<dbReference type="InterPro" id="IPR006015">
    <property type="entry name" value="Universal_stress_UspA"/>
</dbReference>
<dbReference type="Proteomes" id="UP000010467">
    <property type="component" value="Chromosome"/>
</dbReference>
<dbReference type="SUPFAM" id="SSF52402">
    <property type="entry name" value="Adenine nucleotide alpha hydrolases-like"/>
    <property type="match status" value="1"/>
</dbReference>
<sequence>MFERILVATDFSPSAQRALDVARRNFPGARLKLLHVLDSRAMAVPDFTTGGMVPVPPPSDIQQDLGRADETRLQQETLSGEEHEMLSGDPVRGILQGAQAWQADLIVMGTHGRRGLEHFFLGSVAERVVRESLIPILTVRDPRPDS</sequence>
<keyword evidence="4" id="KW-1185">Reference proteome</keyword>
<organism evidence="3 4">
    <name type="scientific">Deinococcus peraridilitoris (strain DSM 19664 / LMG 22246 / CIP 109416 / KR-200)</name>
    <dbReference type="NCBI Taxonomy" id="937777"/>
    <lineage>
        <taxon>Bacteria</taxon>
        <taxon>Thermotogati</taxon>
        <taxon>Deinococcota</taxon>
        <taxon>Deinococci</taxon>
        <taxon>Deinococcales</taxon>
        <taxon>Deinococcaceae</taxon>
        <taxon>Deinococcus</taxon>
    </lineage>
</organism>
<dbReference type="AlphaFoldDB" id="L0A2Z9"/>
<comment type="similarity">
    <text evidence="1">Belongs to the universal stress protein A family.</text>
</comment>
<accession>L0A2Z9</accession>
<dbReference type="PRINTS" id="PR01438">
    <property type="entry name" value="UNVRSLSTRESS"/>
</dbReference>